<proteinExistence type="predicted"/>
<evidence type="ECO:0000313" key="2">
    <source>
        <dbReference type="Proteomes" id="UP000033428"/>
    </source>
</evidence>
<accession>A0A0F0CN38</accession>
<reference evidence="1 2" key="1">
    <citation type="submission" date="2015-02" db="EMBL/GenBank/DDBJ databases">
        <title>Single-cell genomics of uncultivated deep-branching MTB reveals a conserved set of magnetosome genes.</title>
        <authorList>
            <person name="Kolinko S."/>
            <person name="Richter M."/>
            <person name="Glockner F.O."/>
            <person name="Brachmann A."/>
            <person name="Schuler D."/>
        </authorList>
    </citation>
    <scope>NUCLEOTIDE SEQUENCE [LARGE SCALE GENOMIC DNA]</scope>
    <source>
        <strain evidence="1">SKK-01</strain>
    </source>
</reference>
<organism evidence="1 2">
    <name type="scientific">Candidatus Omnitrophus magneticus</name>
    <dbReference type="NCBI Taxonomy" id="1609969"/>
    <lineage>
        <taxon>Bacteria</taxon>
        <taxon>Pseudomonadati</taxon>
        <taxon>Candidatus Omnitrophota</taxon>
        <taxon>Candidatus Omnitrophus</taxon>
    </lineage>
</organism>
<gene>
    <name evidence="1" type="ORF">OMAG_001464</name>
</gene>
<name>A0A0F0CN38_9BACT</name>
<protein>
    <submittedName>
        <fullName evidence="1">Uncharacterized protein</fullName>
    </submittedName>
</protein>
<comment type="caution">
    <text evidence="1">The sequence shown here is derived from an EMBL/GenBank/DDBJ whole genome shotgun (WGS) entry which is preliminary data.</text>
</comment>
<sequence>MDSTFNKHNKVITILTIKPNKSWRQNTPRNHRKMEVSLLKKRVSL</sequence>
<evidence type="ECO:0000313" key="1">
    <source>
        <dbReference type="EMBL" id="KJJ84667.1"/>
    </source>
</evidence>
<dbReference type="AlphaFoldDB" id="A0A0F0CN38"/>
<dbReference type="EMBL" id="JYNY01000301">
    <property type="protein sequence ID" value="KJJ84667.1"/>
    <property type="molecule type" value="Genomic_DNA"/>
</dbReference>
<dbReference type="Proteomes" id="UP000033428">
    <property type="component" value="Unassembled WGS sequence"/>
</dbReference>
<keyword evidence="2" id="KW-1185">Reference proteome</keyword>